<dbReference type="STRING" id="88036.D8RBE8"/>
<dbReference type="KEGG" id="smo:SELMODRAFT_15032"/>
<dbReference type="KEGG" id="smo:SELMODRAFT_15031"/>
<organism evidence="3">
    <name type="scientific">Selaginella moellendorffii</name>
    <name type="common">Spikemoss</name>
    <dbReference type="NCBI Taxonomy" id="88036"/>
    <lineage>
        <taxon>Eukaryota</taxon>
        <taxon>Viridiplantae</taxon>
        <taxon>Streptophyta</taxon>
        <taxon>Embryophyta</taxon>
        <taxon>Tracheophyta</taxon>
        <taxon>Lycopodiopsida</taxon>
        <taxon>Selaginellales</taxon>
        <taxon>Selaginellaceae</taxon>
        <taxon>Selaginella</taxon>
    </lineage>
</organism>
<dbReference type="EMBL" id="GL377575">
    <property type="protein sequence ID" value="EFJ30484.1"/>
    <property type="molecule type" value="Genomic_DNA"/>
</dbReference>
<accession>D8RBE8</accession>
<dbReference type="EMBL" id="GL377594">
    <property type="protein sequence ID" value="EFJ23054.1"/>
    <property type="molecule type" value="Genomic_DNA"/>
</dbReference>
<gene>
    <name evidence="2" type="ORF">SELMODRAFT_15031</name>
    <name evidence="1" type="ORF">SELMODRAFT_15032</name>
</gene>
<feature type="non-terminal residue" evidence="2">
    <location>
        <position position="225"/>
    </location>
</feature>
<evidence type="ECO:0000313" key="3">
    <source>
        <dbReference type="Proteomes" id="UP000001514"/>
    </source>
</evidence>
<dbReference type="InterPro" id="IPR052965">
    <property type="entry name" value="Pigment-catalase-like"/>
</dbReference>
<dbReference type="Pfam" id="PF13668">
    <property type="entry name" value="Ferritin_2"/>
    <property type="match status" value="1"/>
</dbReference>
<reference evidence="2 3" key="1">
    <citation type="journal article" date="2011" name="Science">
        <title>The Selaginella genome identifies genetic changes associated with the evolution of vascular plants.</title>
        <authorList>
            <person name="Banks J.A."/>
            <person name="Nishiyama T."/>
            <person name="Hasebe M."/>
            <person name="Bowman J.L."/>
            <person name="Gribskov M."/>
            <person name="dePamphilis C."/>
            <person name="Albert V.A."/>
            <person name="Aono N."/>
            <person name="Aoyama T."/>
            <person name="Ambrose B.A."/>
            <person name="Ashton N.W."/>
            <person name="Axtell M.J."/>
            <person name="Barker E."/>
            <person name="Barker M.S."/>
            <person name="Bennetzen J.L."/>
            <person name="Bonawitz N.D."/>
            <person name="Chapple C."/>
            <person name="Cheng C."/>
            <person name="Correa L.G."/>
            <person name="Dacre M."/>
            <person name="DeBarry J."/>
            <person name="Dreyer I."/>
            <person name="Elias M."/>
            <person name="Engstrom E.M."/>
            <person name="Estelle M."/>
            <person name="Feng L."/>
            <person name="Finet C."/>
            <person name="Floyd S.K."/>
            <person name="Frommer W.B."/>
            <person name="Fujita T."/>
            <person name="Gramzow L."/>
            <person name="Gutensohn M."/>
            <person name="Harholt J."/>
            <person name="Hattori M."/>
            <person name="Heyl A."/>
            <person name="Hirai T."/>
            <person name="Hiwatashi Y."/>
            <person name="Ishikawa M."/>
            <person name="Iwata M."/>
            <person name="Karol K.G."/>
            <person name="Koehler B."/>
            <person name="Kolukisaoglu U."/>
            <person name="Kubo M."/>
            <person name="Kurata T."/>
            <person name="Lalonde S."/>
            <person name="Li K."/>
            <person name="Li Y."/>
            <person name="Litt A."/>
            <person name="Lyons E."/>
            <person name="Manning G."/>
            <person name="Maruyama T."/>
            <person name="Michael T.P."/>
            <person name="Mikami K."/>
            <person name="Miyazaki S."/>
            <person name="Morinaga S."/>
            <person name="Murata T."/>
            <person name="Mueller-Roeber B."/>
            <person name="Nelson D.R."/>
            <person name="Obara M."/>
            <person name="Oguri Y."/>
            <person name="Olmstead R.G."/>
            <person name="Onodera N."/>
            <person name="Petersen B.L."/>
            <person name="Pils B."/>
            <person name="Prigge M."/>
            <person name="Rensing S.A."/>
            <person name="Riano-Pachon D.M."/>
            <person name="Roberts A.W."/>
            <person name="Sato Y."/>
            <person name="Scheller H.V."/>
            <person name="Schulz B."/>
            <person name="Schulz C."/>
            <person name="Shakirov E.V."/>
            <person name="Shibagaki N."/>
            <person name="Shinohara N."/>
            <person name="Shippen D.E."/>
            <person name="Soerensen I."/>
            <person name="Sotooka R."/>
            <person name="Sugimoto N."/>
            <person name="Sugita M."/>
            <person name="Sumikawa N."/>
            <person name="Tanurdzic M."/>
            <person name="Theissen G."/>
            <person name="Ulvskov P."/>
            <person name="Wakazuki S."/>
            <person name="Weng J.K."/>
            <person name="Willats W.W."/>
            <person name="Wipf D."/>
            <person name="Wolf P.G."/>
            <person name="Yang L."/>
            <person name="Zimmer A.D."/>
            <person name="Zhu Q."/>
            <person name="Mitros T."/>
            <person name="Hellsten U."/>
            <person name="Loque D."/>
            <person name="Otillar R."/>
            <person name="Salamov A."/>
            <person name="Schmutz J."/>
            <person name="Shapiro H."/>
            <person name="Lindquist E."/>
            <person name="Lucas S."/>
            <person name="Rokhsar D."/>
            <person name="Grigoriev I.V."/>
        </authorList>
    </citation>
    <scope>NUCLEOTIDE SEQUENCE [LARGE SCALE GENOMIC DNA]</scope>
</reference>
<dbReference type="Proteomes" id="UP000001514">
    <property type="component" value="Unassembled WGS sequence"/>
</dbReference>
<sequence>NIEYVATEFYTQASMGRTMDYLDSSLAGNCTDPPRGGEKAYLSPSAEDMMRQIAYQSLDHLKAIQLSLGSNKSCNRPGIDVSCSRFSRIVNDAMGHTLWPDFDWYKNDYTTLLGAYWFSGLLTKCYTGILDRCEGPATNRLCGSLAAAKARQEMVIRTVLYQNFQHNVYPYKISVAEFTNRLSRYKDKLAGSNGTADEGLWVPSCLGTGGSNSNMFSADSYGLPF</sequence>
<evidence type="ECO:0000313" key="1">
    <source>
        <dbReference type="EMBL" id="EFJ23054.1"/>
    </source>
</evidence>
<dbReference type="PANTHER" id="PTHR31694:SF26">
    <property type="entry name" value="OS05G0151100 PROTEIN"/>
    <property type="match status" value="1"/>
</dbReference>
<dbReference type="AlphaFoldDB" id="D8RBE8"/>
<dbReference type="InParanoid" id="D8RBE8"/>
<feature type="non-terminal residue" evidence="2">
    <location>
        <position position="1"/>
    </location>
</feature>
<dbReference type="PANTHER" id="PTHR31694">
    <property type="entry name" value="DESICCATION-LIKE PROTEIN"/>
    <property type="match status" value="1"/>
</dbReference>
<keyword evidence="3" id="KW-1185">Reference proteome</keyword>
<name>D8RBE8_SELML</name>
<dbReference type="HOGENOM" id="CLU_056689_0_0_1"/>
<evidence type="ECO:0000313" key="2">
    <source>
        <dbReference type="EMBL" id="EFJ30484.1"/>
    </source>
</evidence>
<protein>
    <submittedName>
        <fullName evidence="2">Uncharacterized protein</fullName>
    </submittedName>
</protein>
<proteinExistence type="predicted"/>
<dbReference type="Gramene" id="EFJ30484">
    <property type="protein sequence ID" value="EFJ30484"/>
    <property type="gene ID" value="SELMODRAFT_15031"/>
</dbReference>
<dbReference type="eggNOG" id="ENOG502QR8B">
    <property type="taxonomic scope" value="Eukaryota"/>
</dbReference>
<dbReference type="Gramene" id="EFJ23054">
    <property type="protein sequence ID" value="EFJ23054"/>
    <property type="gene ID" value="SELMODRAFT_15032"/>
</dbReference>